<dbReference type="KEGG" id="kim:G3T16_09970"/>
<dbReference type="Proteomes" id="UP000477680">
    <property type="component" value="Chromosome"/>
</dbReference>
<evidence type="ECO:0000313" key="1">
    <source>
        <dbReference type="EMBL" id="QIB65691.1"/>
    </source>
</evidence>
<reference evidence="1 2" key="1">
    <citation type="submission" date="2020-02" db="EMBL/GenBank/DDBJ databases">
        <title>Genome sequencing for Kineobactrum sp. M2.</title>
        <authorList>
            <person name="Park S.-J."/>
        </authorList>
    </citation>
    <scope>NUCLEOTIDE SEQUENCE [LARGE SCALE GENOMIC DNA]</scope>
    <source>
        <strain evidence="1 2">M2</strain>
    </source>
</reference>
<dbReference type="RefSeq" id="WP_163495091.1">
    <property type="nucleotide sequence ID" value="NZ_CP048711.1"/>
</dbReference>
<name>A0A6C0U0Y7_9GAMM</name>
<organism evidence="1 2">
    <name type="scientific">Kineobactrum salinum</name>
    <dbReference type="NCBI Taxonomy" id="2708301"/>
    <lineage>
        <taxon>Bacteria</taxon>
        <taxon>Pseudomonadati</taxon>
        <taxon>Pseudomonadota</taxon>
        <taxon>Gammaproteobacteria</taxon>
        <taxon>Cellvibrionales</taxon>
        <taxon>Halieaceae</taxon>
        <taxon>Kineobactrum</taxon>
    </lineage>
</organism>
<dbReference type="EMBL" id="CP048711">
    <property type="protein sequence ID" value="QIB65691.1"/>
    <property type="molecule type" value="Genomic_DNA"/>
</dbReference>
<accession>A0A6C0U0Y7</accession>
<gene>
    <name evidence="1" type="ORF">G3T16_09970</name>
</gene>
<dbReference type="InterPro" id="IPR018636">
    <property type="entry name" value="DUF2058"/>
</dbReference>
<evidence type="ECO:0000313" key="2">
    <source>
        <dbReference type="Proteomes" id="UP000477680"/>
    </source>
</evidence>
<keyword evidence="2" id="KW-1185">Reference proteome</keyword>
<proteinExistence type="predicted"/>
<dbReference type="AlphaFoldDB" id="A0A6C0U0Y7"/>
<sequence length="180" mass="20268">MANSLQDQLLKAGLVDASTVKGVNKAKKKKARQQRGQGIEAVDETREAVLRAQREQAERDRQLNAERNRQAQDRAIVAQIRQLITSSRIPRGNGQVAYNFSDGSKIKKMFVTAAIQDQLANGRLAIVRLDDSYELVPMVVADKIRQRDESYVIVSQQPQASVDQAEDPYADYKIPDDLMW</sequence>
<protein>
    <submittedName>
        <fullName evidence="1">DUF2058 domain-containing protein</fullName>
    </submittedName>
</protein>
<dbReference type="Pfam" id="PF09831">
    <property type="entry name" value="DUF2058"/>
    <property type="match status" value="1"/>
</dbReference>